<dbReference type="EMBL" id="JAHQIW010000101">
    <property type="protein sequence ID" value="KAJ1346025.1"/>
    <property type="molecule type" value="Genomic_DNA"/>
</dbReference>
<dbReference type="AlphaFoldDB" id="A0AAD5LV54"/>
<evidence type="ECO:0000313" key="2">
    <source>
        <dbReference type="Proteomes" id="UP001196413"/>
    </source>
</evidence>
<gene>
    <name evidence="1" type="ORF">KIN20_000691</name>
</gene>
<accession>A0AAD5LV54</accession>
<reference evidence="1" key="1">
    <citation type="submission" date="2021-06" db="EMBL/GenBank/DDBJ databases">
        <title>Parelaphostrongylus tenuis whole genome reference sequence.</title>
        <authorList>
            <person name="Garwood T.J."/>
            <person name="Larsen P.A."/>
            <person name="Fountain-Jones N.M."/>
            <person name="Garbe J.R."/>
            <person name="Macchietto M.G."/>
            <person name="Kania S.A."/>
            <person name="Gerhold R.W."/>
            <person name="Richards J.E."/>
            <person name="Wolf T.M."/>
        </authorList>
    </citation>
    <scope>NUCLEOTIDE SEQUENCE</scope>
    <source>
        <strain evidence="1">MNPRO001-30</strain>
        <tissue evidence="1">Meninges</tissue>
    </source>
</reference>
<comment type="caution">
    <text evidence="1">The sequence shown here is derived from an EMBL/GenBank/DDBJ whole genome shotgun (WGS) entry which is preliminary data.</text>
</comment>
<sequence length="141" mass="16504">MPLSELDKKWKSVSSNSNYEVDLKSPLQRIAASLVARPQGRFHVRDSGFEYEQKISSFDRFFIGLAGAIIMWYMFEPLNHDHLLLGVNSSTEECRIKELAEPRAVLLMNKEMPDTHENWRVSYCHYIFMILPPMHLDEEEN</sequence>
<dbReference type="Proteomes" id="UP001196413">
    <property type="component" value="Unassembled WGS sequence"/>
</dbReference>
<keyword evidence="2" id="KW-1185">Reference proteome</keyword>
<proteinExistence type="predicted"/>
<protein>
    <submittedName>
        <fullName evidence="1">Uncharacterized protein</fullName>
    </submittedName>
</protein>
<organism evidence="1 2">
    <name type="scientific">Parelaphostrongylus tenuis</name>
    <name type="common">Meningeal worm</name>
    <dbReference type="NCBI Taxonomy" id="148309"/>
    <lineage>
        <taxon>Eukaryota</taxon>
        <taxon>Metazoa</taxon>
        <taxon>Ecdysozoa</taxon>
        <taxon>Nematoda</taxon>
        <taxon>Chromadorea</taxon>
        <taxon>Rhabditida</taxon>
        <taxon>Rhabditina</taxon>
        <taxon>Rhabditomorpha</taxon>
        <taxon>Strongyloidea</taxon>
        <taxon>Metastrongylidae</taxon>
        <taxon>Parelaphostrongylus</taxon>
    </lineage>
</organism>
<evidence type="ECO:0000313" key="1">
    <source>
        <dbReference type="EMBL" id="KAJ1346025.1"/>
    </source>
</evidence>
<name>A0AAD5LV54_PARTN</name>